<accession>A0A410QCI2</accession>
<keyword evidence="1" id="KW-0472">Membrane</keyword>
<keyword evidence="1" id="KW-1133">Transmembrane helix</keyword>
<name>A0A410QCI2_9FIRM</name>
<keyword evidence="3" id="KW-1185">Reference proteome</keyword>
<reference evidence="3" key="1">
    <citation type="submission" date="2019-01" db="EMBL/GenBank/DDBJ databases">
        <title>Draft genomes of a novel of Sporanaerobacter strains.</title>
        <authorList>
            <person name="Ma S."/>
        </authorList>
    </citation>
    <scope>NUCLEOTIDE SEQUENCE [LARGE SCALE GENOMIC DNA]</scope>
    <source>
        <strain evidence="3">NJN-17</strain>
    </source>
</reference>
<dbReference type="AlphaFoldDB" id="A0A410QCI2"/>
<dbReference type="KEGG" id="spoa:EQM13_08960"/>
<evidence type="ECO:0000313" key="3">
    <source>
        <dbReference type="Proteomes" id="UP000287969"/>
    </source>
</evidence>
<gene>
    <name evidence="2" type="ORF">EQM13_08960</name>
</gene>
<dbReference type="RefSeq" id="WP_071138673.1">
    <property type="nucleotide sequence ID" value="NZ_CP035282.1"/>
</dbReference>
<protein>
    <submittedName>
        <fullName evidence="2">Uncharacterized protein</fullName>
    </submittedName>
</protein>
<sequence length="101" mass="11550">MFINFKSVFNALKIISFLLFVFALAQVLTPLKIQLYGSEWLFMYSCCILGTILGIIGNKNKNTIPSIKKIGKIGVFGNLIMVIMFFPPLYFIWGTWLESIF</sequence>
<proteinExistence type="predicted"/>
<feature type="transmembrane region" description="Helical" evidence="1">
    <location>
        <begin position="40"/>
        <end position="58"/>
    </location>
</feature>
<feature type="transmembrane region" description="Helical" evidence="1">
    <location>
        <begin position="70"/>
        <end position="93"/>
    </location>
</feature>
<evidence type="ECO:0000313" key="2">
    <source>
        <dbReference type="EMBL" id="QAT61707.1"/>
    </source>
</evidence>
<evidence type="ECO:0000256" key="1">
    <source>
        <dbReference type="SAM" id="Phobius"/>
    </source>
</evidence>
<organism evidence="2 3">
    <name type="scientific">Acidilutibacter cellobiosedens</name>
    <dbReference type="NCBI Taxonomy" id="2507161"/>
    <lineage>
        <taxon>Bacteria</taxon>
        <taxon>Bacillati</taxon>
        <taxon>Bacillota</taxon>
        <taxon>Tissierellia</taxon>
        <taxon>Tissierellales</taxon>
        <taxon>Acidilutibacteraceae</taxon>
        <taxon>Acidilutibacter</taxon>
    </lineage>
</organism>
<keyword evidence="1" id="KW-0812">Transmembrane</keyword>
<dbReference type="Proteomes" id="UP000287969">
    <property type="component" value="Chromosome"/>
</dbReference>
<dbReference type="OrthoDB" id="2970575at2"/>
<dbReference type="EMBL" id="CP035282">
    <property type="protein sequence ID" value="QAT61707.1"/>
    <property type="molecule type" value="Genomic_DNA"/>
</dbReference>